<accession>A0ABS4PNT9</accession>
<proteinExistence type="predicted"/>
<organism evidence="4 5">
    <name type="scientific">Amycolatopsis magusensis</name>
    <dbReference type="NCBI Taxonomy" id="882444"/>
    <lineage>
        <taxon>Bacteria</taxon>
        <taxon>Bacillati</taxon>
        <taxon>Actinomycetota</taxon>
        <taxon>Actinomycetes</taxon>
        <taxon>Pseudonocardiales</taxon>
        <taxon>Pseudonocardiaceae</taxon>
        <taxon>Amycolatopsis</taxon>
    </lineage>
</organism>
<feature type="region of interest" description="Disordered" evidence="1">
    <location>
        <begin position="1"/>
        <end position="84"/>
    </location>
</feature>
<evidence type="ECO:0000259" key="2">
    <source>
        <dbReference type="PROSITE" id="PS50980"/>
    </source>
</evidence>
<dbReference type="Gene3D" id="3.90.226.10">
    <property type="entry name" value="2-enoyl-CoA Hydratase, Chain A, domain 1"/>
    <property type="match status" value="2"/>
</dbReference>
<dbReference type="InterPro" id="IPR029045">
    <property type="entry name" value="ClpP/crotonase-like_dom_sf"/>
</dbReference>
<reference evidence="4 5" key="1">
    <citation type="submission" date="2021-03" db="EMBL/GenBank/DDBJ databases">
        <title>Sequencing the genomes of 1000 actinobacteria strains.</title>
        <authorList>
            <person name="Klenk H.-P."/>
        </authorList>
    </citation>
    <scope>NUCLEOTIDE SEQUENCE [LARGE SCALE GENOMIC DNA]</scope>
    <source>
        <strain evidence="4 5">DSM 45510</strain>
    </source>
</reference>
<feature type="compositionally biased region" description="Basic and acidic residues" evidence="1">
    <location>
        <begin position="59"/>
        <end position="69"/>
    </location>
</feature>
<protein>
    <submittedName>
        <fullName evidence="4">Acetyl-CoA carboxylase carboxyltransferase component</fullName>
    </submittedName>
</protein>
<dbReference type="InterPro" id="IPR034733">
    <property type="entry name" value="AcCoA_carboxyl_beta"/>
</dbReference>
<feature type="domain" description="CoA carboxyltransferase N-terminal" evidence="2">
    <location>
        <begin position="70"/>
        <end position="326"/>
    </location>
</feature>
<dbReference type="Proteomes" id="UP000741013">
    <property type="component" value="Unassembled WGS sequence"/>
</dbReference>
<dbReference type="InterPro" id="IPR011763">
    <property type="entry name" value="COA_CT_C"/>
</dbReference>
<feature type="compositionally biased region" description="Low complexity" evidence="1">
    <location>
        <begin position="14"/>
        <end position="31"/>
    </location>
</feature>
<evidence type="ECO:0000313" key="5">
    <source>
        <dbReference type="Proteomes" id="UP000741013"/>
    </source>
</evidence>
<evidence type="ECO:0000259" key="3">
    <source>
        <dbReference type="PROSITE" id="PS50989"/>
    </source>
</evidence>
<dbReference type="Pfam" id="PF01039">
    <property type="entry name" value="Carboxyl_trans"/>
    <property type="match status" value="1"/>
</dbReference>
<feature type="compositionally biased region" description="Low complexity" evidence="1">
    <location>
        <begin position="48"/>
        <end position="57"/>
    </location>
</feature>
<comment type="caution">
    <text evidence="4">The sequence shown here is derived from an EMBL/GenBank/DDBJ whole genome shotgun (WGS) entry which is preliminary data.</text>
</comment>
<name>A0ABS4PNT9_9PSEU</name>
<dbReference type="PANTHER" id="PTHR43842:SF2">
    <property type="entry name" value="PROPIONYL-COA CARBOXYLASE BETA CHAIN, MITOCHONDRIAL"/>
    <property type="match status" value="1"/>
</dbReference>
<evidence type="ECO:0000313" key="4">
    <source>
        <dbReference type="EMBL" id="MBP2181084.1"/>
    </source>
</evidence>
<keyword evidence="5" id="KW-1185">Reference proteome</keyword>
<dbReference type="PROSITE" id="PS50989">
    <property type="entry name" value="COA_CT_CTER"/>
    <property type="match status" value="1"/>
</dbReference>
<dbReference type="EMBL" id="JAGGMS010000001">
    <property type="protein sequence ID" value="MBP2181084.1"/>
    <property type="molecule type" value="Genomic_DNA"/>
</dbReference>
<feature type="domain" description="CoA carboxyltransferase C-terminal" evidence="3">
    <location>
        <begin position="330"/>
        <end position="577"/>
    </location>
</feature>
<gene>
    <name evidence="4" type="ORF">JOM49_002610</name>
</gene>
<dbReference type="InterPro" id="IPR051047">
    <property type="entry name" value="AccD/PCCB"/>
</dbReference>
<dbReference type="PANTHER" id="PTHR43842">
    <property type="entry name" value="PROPIONYL-COA CARBOXYLASE BETA CHAIN"/>
    <property type="match status" value="1"/>
</dbReference>
<evidence type="ECO:0000256" key="1">
    <source>
        <dbReference type="SAM" id="MobiDB-lite"/>
    </source>
</evidence>
<dbReference type="PROSITE" id="PS50980">
    <property type="entry name" value="COA_CT_NTER"/>
    <property type="match status" value="1"/>
</dbReference>
<sequence length="583" mass="62909">MSERTDANAYALDPGQAAPAGRSGSARAVGGDDVVVPFPRHRTEAGRTGRAPAGGRQRSVREPGRDFSRAGRTMAGLREERDAERAKIIEGKPERQHKLGKLTARERLDLLLDEDSFTEVELYRRHQLSGPKLGDNRPYTDGVVAGSGTIDGRRVFVYSQDFTLFGGSLGQAHAAKIHKVMDLALATGSPLIGLNDSGGARIQEGVEALHGYGGIFRRHAAASGVIPQISVILGPCAGGAAYSPALADFTFMVRDTARMYLTGPDVVEVVSGERVSHDELGGADVHGELSGSAAVVCDDEQSCLADVRYLVSMLPRNNLEPAPRTVGSGAGSEVRPRLAEIVPVEPNQPYDIRKVIAEVVDDEDFFEIHELWARNVVCAFGRVDGEVVGVVGNQPMVLAGVLDREASQKAARFVRFCDAFNIPLLTLVDVPGFLPGTEQEHNGVIRHGAKLLYAYCEATVPRIQVVLRKAYGGAYIVMDSRSIGCDLSLAWPTNEIAVLGAEGAVNVLFRKELAAEEDPEPLRQELIGAYTEEFLDPAYAAERGLVDDVIDPVDTRAAIARGLAMLRDKRTERPRRKHGNVPL</sequence>
<dbReference type="InterPro" id="IPR011762">
    <property type="entry name" value="COA_CT_N"/>
</dbReference>
<dbReference type="SUPFAM" id="SSF52096">
    <property type="entry name" value="ClpP/crotonase"/>
    <property type="match status" value="2"/>
</dbReference>